<keyword evidence="3" id="KW-1185">Reference proteome</keyword>
<evidence type="ECO:0000313" key="3">
    <source>
        <dbReference type="Proteomes" id="UP000297762"/>
    </source>
</evidence>
<evidence type="ECO:0000313" key="2">
    <source>
        <dbReference type="EMBL" id="TGL58949.1"/>
    </source>
</evidence>
<dbReference type="EMBL" id="RQGF01000035">
    <property type="protein sequence ID" value="TGL58949.1"/>
    <property type="molecule type" value="Genomic_DNA"/>
</dbReference>
<organism evidence="2 3">
    <name type="scientific">Leptospira sarikeiensis</name>
    <dbReference type="NCBI Taxonomy" id="2484943"/>
    <lineage>
        <taxon>Bacteria</taxon>
        <taxon>Pseudomonadati</taxon>
        <taxon>Spirochaetota</taxon>
        <taxon>Spirochaetia</taxon>
        <taxon>Leptospirales</taxon>
        <taxon>Leptospiraceae</taxon>
        <taxon>Leptospira</taxon>
    </lineage>
</organism>
<dbReference type="NCBIfam" id="NF047552">
    <property type="entry name" value="LIC_20245_11074_fam"/>
    <property type="match status" value="1"/>
</dbReference>
<dbReference type="AlphaFoldDB" id="A0A4R9JZX3"/>
<proteinExistence type="predicted"/>
<name>A0A4R9JZX3_9LEPT</name>
<keyword evidence="1" id="KW-0472">Membrane</keyword>
<keyword evidence="1" id="KW-0812">Transmembrane</keyword>
<protein>
    <submittedName>
        <fullName evidence="2">Uncharacterized protein</fullName>
    </submittedName>
</protein>
<comment type="caution">
    <text evidence="2">The sequence shown here is derived from an EMBL/GenBank/DDBJ whole genome shotgun (WGS) entry which is preliminary data.</text>
</comment>
<evidence type="ECO:0000256" key="1">
    <source>
        <dbReference type="SAM" id="Phobius"/>
    </source>
</evidence>
<dbReference type="OrthoDB" id="345965at2"/>
<dbReference type="RefSeq" id="WP_135651194.1">
    <property type="nucleotide sequence ID" value="NZ_RQGF01000035.1"/>
</dbReference>
<sequence>MSQKKTYIVITLLIISLIGIFYLLFPGASEHKENTNYQGGLSEETLLRKESSVFEGGSFLDFSGHVEETASGPVAVQSETEPTKKKSYLESLTPEERAKLYEQMYEKFKPLTEKFPNNSLIPKKLTEEQTRKKKEDEDNYYRIQREILERKDVPKEEMTFYLSTKLKRSDDMLEILNYGMENYRKLVSDNPKSSNLEYEKLLKERLESISKSREEVLAAQKGN</sequence>
<gene>
    <name evidence="2" type="ORF">EHQ64_18095</name>
</gene>
<keyword evidence="1" id="KW-1133">Transmembrane helix</keyword>
<dbReference type="Proteomes" id="UP000297762">
    <property type="component" value="Unassembled WGS sequence"/>
</dbReference>
<accession>A0A4R9JZX3</accession>
<dbReference type="NCBIfam" id="NF047523">
    <property type="entry name" value="LIC_20245_fam"/>
    <property type="match status" value="1"/>
</dbReference>
<reference evidence="2" key="1">
    <citation type="journal article" date="2019" name="PLoS Negl. Trop. Dis.">
        <title>Revisiting the worldwide diversity of Leptospira species in the environment.</title>
        <authorList>
            <person name="Vincent A.T."/>
            <person name="Schiettekatte O."/>
            <person name="Bourhy P."/>
            <person name="Veyrier F.J."/>
            <person name="Picardeau M."/>
        </authorList>
    </citation>
    <scope>NUCLEOTIDE SEQUENCE [LARGE SCALE GENOMIC DNA]</scope>
    <source>
        <strain evidence="2">201702455</strain>
    </source>
</reference>
<feature type="transmembrane region" description="Helical" evidence="1">
    <location>
        <begin position="7"/>
        <end position="25"/>
    </location>
</feature>